<evidence type="ECO:0000313" key="3">
    <source>
        <dbReference type="Proteomes" id="UP000030652"/>
    </source>
</evidence>
<dbReference type="Gene3D" id="1.25.40.10">
    <property type="entry name" value="Tetratricopeptide repeat domain"/>
    <property type="match status" value="1"/>
</dbReference>
<dbReference type="Gene3D" id="3.40.190.90">
    <property type="match status" value="1"/>
</dbReference>
<dbReference type="Proteomes" id="UP000030652">
    <property type="component" value="Unassembled WGS sequence"/>
</dbReference>
<reference evidence="2 3" key="1">
    <citation type="submission" date="2014-10" db="EMBL/GenBank/DDBJ databases">
        <title>Draft genome of anammox bacterium scalindua brodae, obtained using differential coverage binning of sequence data from two enrichment reactors.</title>
        <authorList>
            <person name="Speth D.R."/>
            <person name="Russ L."/>
            <person name="Kartal B."/>
            <person name="Op den Camp H.J."/>
            <person name="Dutilh B.E."/>
            <person name="Jetten M.S."/>
        </authorList>
    </citation>
    <scope>NUCLEOTIDE SEQUENCE [LARGE SCALE GENOMIC DNA]</scope>
    <source>
        <strain evidence="2">RU1</strain>
    </source>
</reference>
<accession>A0A0B0EG23</accession>
<protein>
    <submittedName>
        <fullName evidence="2">Putative fructose 1,6-bisphosphatase</fullName>
    </submittedName>
</protein>
<name>A0A0B0EG23_9BACT</name>
<dbReference type="InterPro" id="IPR011990">
    <property type="entry name" value="TPR-like_helical_dom_sf"/>
</dbReference>
<dbReference type="EMBL" id="JRYO01000225">
    <property type="protein sequence ID" value="KHE91016.1"/>
    <property type="molecule type" value="Genomic_DNA"/>
</dbReference>
<feature type="repeat" description="TPR" evidence="1">
    <location>
        <begin position="482"/>
        <end position="515"/>
    </location>
</feature>
<dbReference type="AlphaFoldDB" id="A0A0B0EG23"/>
<keyword evidence="1" id="KW-0802">TPR repeat</keyword>
<dbReference type="PROSITE" id="PS50005">
    <property type="entry name" value="TPR"/>
    <property type="match status" value="1"/>
</dbReference>
<proteinExistence type="predicted"/>
<dbReference type="InterPro" id="IPR019734">
    <property type="entry name" value="TPR_rpt"/>
</dbReference>
<comment type="caution">
    <text evidence="2">The sequence shown here is derived from an EMBL/GenBank/DDBJ whole genome shotgun (WGS) entry which is preliminary data.</text>
</comment>
<organism evidence="2 3">
    <name type="scientific">Candidatus Scalindua brodae</name>
    <dbReference type="NCBI Taxonomy" id="237368"/>
    <lineage>
        <taxon>Bacteria</taxon>
        <taxon>Pseudomonadati</taxon>
        <taxon>Planctomycetota</taxon>
        <taxon>Candidatus Brocadiia</taxon>
        <taxon>Candidatus Brocadiales</taxon>
        <taxon>Candidatus Scalinduaceae</taxon>
        <taxon>Candidatus Scalindua</taxon>
    </lineage>
</organism>
<gene>
    <name evidence="2" type="ORF">SCABRO_03318</name>
</gene>
<evidence type="ECO:0000313" key="2">
    <source>
        <dbReference type="EMBL" id="KHE91016.1"/>
    </source>
</evidence>
<dbReference type="SUPFAM" id="SSF48452">
    <property type="entry name" value="TPR-like"/>
    <property type="match status" value="1"/>
</dbReference>
<sequence>MNSIIKVHNPNILSLKEAIETSFEPKRDPHVHGLNVKDINRLMSGNRQGEIASGKIMVDFNCPLGELVVGAAIMAGRISAHAGKYIITNGNPINLLRYRGMQTWWLRELINTRDVFVVVKCTECERKGISSVEKPSLIHGETLGYCFDKNEVDLVLNILESEQGIVHPEKVRTLISLLFGVVKEGHSYAFPDLPDDYMFKIVVSEEYKTVDLKKIFASSLESMRNTLDINLMVKLLGEAIDSKGREKGKTRWNAKISVLWRERHEDLYNAFKINGFDVGKKDFFKIGRLLREDSGRLTEGNIEWVLYDDWSQGIEIALGDIDLLIGSGRMPGALNGAWLVAKYGGNFASIPIATEYLYQGEARTHFENVNNFSPREQSNAKRFNLELIDTVTGRNKIYTHRDLFRGDLSESVMAIGIIRANPCLGGGIQGVRTDEETGKTLVNVLWLGPSEKGIINLELEFETSVSYYLSKILMSGQDGRNADDLYHLSLAYAEFGKWRKARETIQKALKYSAENRSKGFQQKIKTAQLYIKGLEAFGMGDPESANKRAAEFFEKALDCNDHEDSLHIRRFLRRIALDKMDMVIQKAEDLWIKGADGKENARNYIPESFTFWKEAYKYSGNEVGLMERYNELNLWETIHNYHDEIVGMWQRKEFPKKERLQFRLKKAYEVFVKLRKTKIICEYEKELHKGRGDIWMSYLLVTVFRESPPSIRNGMIKACLDLLDSINEEEKKKKKNDQIIDGQIKTSTLSSRYEAGYGLSEEMVQAIIEYRDKQDTGKITNVSQLFEIPILLRNDFIMRFLSALVPTKKQLQETDDILVEVETKFVRPTSLTIEEQIIHQEKQREKIQKEQRNVLDYNLEQGIFLFEAEINAYHARELIVLGHHRGAEEYLTKAVAALDRMIDKSIGYLPYVYQQKNKVDLYKEFGKRLKRVDLLKKGIDALDEVLDPDKRKKRFGKNAGAVGGQDLIALMKMGELGQMIKKLEGK</sequence>
<evidence type="ECO:0000256" key="1">
    <source>
        <dbReference type="PROSITE-ProRule" id="PRU00339"/>
    </source>
</evidence>